<reference evidence="2" key="2">
    <citation type="submission" date="2020-06" db="EMBL/GenBank/DDBJ databases">
        <title>Whole Genome Sequence of Bradyrhizobium sp. Strain 323S2.</title>
        <authorList>
            <person name="Bromfield E.S.P."/>
        </authorList>
    </citation>
    <scope>NUCLEOTIDE SEQUENCE [LARGE SCALE GENOMIC DNA]</scope>
    <source>
        <strain evidence="2">323S2</strain>
    </source>
</reference>
<keyword evidence="2" id="KW-0067">ATP-binding</keyword>
<sequence length="702" mass="78587">MPTLTPNIENRVRKLAKPSNAAQGLQPLFEAVSNSVYAVEDRFEKDAAKGRISIRVTSLSNPDKIEIVVSDNGIGLDAGRYEAFCTIDTDFKRAKGGKGVGRLFWLDAFKEIVVESVYESATGRARRAFSFVLNNKEQIRPSMEDRPETGLSIGTRITFKGLRTQEYADTFPKRADTFLRYFSAHFIADFLMGDGPTIAVDLDGDLTTYPQAIAELTVGKPLKADSFELEEFGVFSIVGFTCRAEASTGLDGKHQLHLLANGRTVETRKVDNLLGVTNLERNSERDLVFHGCVSSEYLDARVNEGRTAFNLTEKTLNQISRGCMEQVRTALLPAQVDAYVKERQANYQSFVSRYPTFGFDDDETQLERVPFHATTAEEFAAGLVKYQIRREEDRQDALQALIDALDLEDVPANFQQIVVDAAKGIQASEQLALAQHVVRRKLALELLEKLIRRIRTRDGKDDDHHLEKTLHSFIVPMGIRGSNPKEIKSRSHELWIVDERLAFTRAFASDKRLDAILAKGGSADRPDLLVWDLAYGLGVTDSGEQEAVDVSEPLRTVMIVEFKKPGRTSYPAAEDQIENQITKYLAQLQGGEIESFDRTRVRVAQDCIFHCYVVADIVGDLKQQLSNWETTANGQGRIRPLKNQYRGSIEVIQWQDLVNDAWMRNNATLRAAGLSRSKSTLASESKPPPEGLRERVFEPAGK</sequence>
<dbReference type="Gene3D" id="3.30.565.10">
    <property type="entry name" value="Histidine kinase-like ATPase, C-terminal domain"/>
    <property type="match status" value="1"/>
</dbReference>
<dbReference type="InterPro" id="IPR036890">
    <property type="entry name" value="HATPase_C_sf"/>
</dbReference>
<dbReference type="Proteomes" id="UP000564836">
    <property type="component" value="Plasmid pBb323S2c"/>
</dbReference>
<evidence type="ECO:0000313" key="2">
    <source>
        <dbReference type="EMBL" id="NYY96947.1"/>
    </source>
</evidence>
<dbReference type="SUPFAM" id="SSF55874">
    <property type="entry name" value="ATPase domain of HSP90 chaperone/DNA topoisomerase II/histidine kinase"/>
    <property type="match status" value="1"/>
</dbReference>
<gene>
    <name evidence="3" type="ORF">G6321_00002640</name>
    <name evidence="2" type="ORF">G6321_54790</name>
</gene>
<organism evidence="2">
    <name type="scientific">Bradyrhizobium barranii subsp. barranii</name>
    <dbReference type="NCBI Taxonomy" id="2823807"/>
    <lineage>
        <taxon>Bacteria</taxon>
        <taxon>Pseudomonadati</taxon>
        <taxon>Pseudomonadota</taxon>
        <taxon>Alphaproteobacteria</taxon>
        <taxon>Hyphomicrobiales</taxon>
        <taxon>Nitrobacteraceae</taxon>
        <taxon>Bradyrhizobium</taxon>
        <taxon>Bradyrhizobium barranii</taxon>
    </lineage>
</organism>
<geneLocation type="plasmid" evidence="3 4">
    <name>pBb323S2c</name>
</geneLocation>
<name>A0A7Z0TWT3_9BRAD</name>
<dbReference type="EMBL" id="CP088279">
    <property type="protein sequence ID" value="UGX89846.1"/>
    <property type="molecule type" value="Genomic_DNA"/>
</dbReference>
<keyword evidence="2" id="KW-0547">Nucleotide-binding</keyword>
<keyword evidence="3" id="KW-0614">Plasmid</keyword>
<protein>
    <submittedName>
        <fullName evidence="2">ATP-binding protein</fullName>
    </submittedName>
</protein>
<dbReference type="RefSeq" id="WP_166354603.1">
    <property type="nucleotide sequence ID" value="NZ_CP049702.1"/>
</dbReference>
<reference evidence="3 4" key="1">
    <citation type="journal article" date="2017" name="Syst. Appl. Microbiol.">
        <title>Soybeans inoculated with root zone soils of Canadian native legumes harbour diverse and novel Bradyrhizobium spp. that possess agricultural potential.</title>
        <authorList>
            <person name="Bromfield E.S.P."/>
            <person name="Cloutier S."/>
            <person name="Tambong J.T."/>
            <person name="Tran Thi T.V."/>
        </authorList>
    </citation>
    <scope>NUCLEOTIDE SEQUENCE [LARGE SCALE GENOMIC DNA]</scope>
    <source>
        <strain evidence="3 4">323S2</strain>
    </source>
</reference>
<feature type="compositionally biased region" description="Basic and acidic residues" evidence="1">
    <location>
        <begin position="691"/>
        <end position="702"/>
    </location>
</feature>
<proteinExistence type="predicted"/>
<dbReference type="GO" id="GO:0005524">
    <property type="term" value="F:ATP binding"/>
    <property type="evidence" value="ECO:0007669"/>
    <property type="project" value="UniProtKB-KW"/>
</dbReference>
<dbReference type="AlphaFoldDB" id="A0A7Z0TWT3"/>
<dbReference type="EMBL" id="JACBFH010000005">
    <property type="protein sequence ID" value="NYY96947.1"/>
    <property type="molecule type" value="Genomic_DNA"/>
</dbReference>
<evidence type="ECO:0000256" key="1">
    <source>
        <dbReference type="SAM" id="MobiDB-lite"/>
    </source>
</evidence>
<evidence type="ECO:0000313" key="4">
    <source>
        <dbReference type="Proteomes" id="UP000564836"/>
    </source>
</evidence>
<evidence type="ECO:0000313" key="3">
    <source>
        <dbReference type="EMBL" id="UGX89846.1"/>
    </source>
</evidence>
<feature type="region of interest" description="Disordered" evidence="1">
    <location>
        <begin position="676"/>
        <end position="702"/>
    </location>
</feature>
<accession>A0A7Z0TWT3</accession>
<reference evidence="3 4" key="3">
    <citation type="journal article" date="2022" name="Int. J. Syst. Evol. Microbiol.">
        <title>Strains of Bradyrhizobium barranii sp. nov. associated with legumes native to Canada are symbionts of soybeans and belong to different subspecies (subsp. barranii subsp. nov. and subsp. apii subsp. nov.) and symbiovars (sv. glycinearum and sv. septentrionale).</title>
        <authorList>
            <person name="Bromfield E.S.P."/>
            <person name="Cloutier S."/>
            <person name="Wasai-Hara S."/>
            <person name="Minamisawa K."/>
        </authorList>
    </citation>
    <scope>NUCLEOTIDE SEQUENCE [LARGE SCALE GENOMIC DNA]</scope>
    <source>
        <strain evidence="3 4">323S2</strain>
        <plasmid evidence="4">pBb323S2c</plasmid>
    </source>
</reference>